<dbReference type="HOGENOM" id="CLU_2624800_0_0_1"/>
<organism evidence="1 2">
    <name type="scientific">Megaselia scalaris</name>
    <name type="common">Humpbacked fly</name>
    <name type="synonym">Phora scalaris</name>
    <dbReference type="NCBI Taxonomy" id="36166"/>
    <lineage>
        <taxon>Eukaryota</taxon>
        <taxon>Metazoa</taxon>
        <taxon>Ecdysozoa</taxon>
        <taxon>Arthropoda</taxon>
        <taxon>Hexapoda</taxon>
        <taxon>Insecta</taxon>
        <taxon>Pterygota</taxon>
        <taxon>Neoptera</taxon>
        <taxon>Endopterygota</taxon>
        <taxon>Diptera</taxon>
        <taxon>Brachycera</taxon>
        <taxon>Muscomorpha</taxon>
        <taxon>Platypezoidea</taxon>
        <taxon>Phoridae</taxon>
        <taxon>Megaseliini</taxon>
        <taxon>Megaselia</taxon>
    </lineage>
</organism>
<reference evidence="2" key="1">
    <citation type="submission" date="2013-02" db="EMBL/GenBank/DDBJ databases">
        <authorList>
            <person name="Hughes D."/>
        </authorList>
    </citation>
    <scope>NUCLEOTIDE SEQUENCE</scope>
    <source>
        <strain>Durham</strain>
        <strain evidence="2">NC isolate 2 -- Noor lab</strain>
    </source>
</reference>
<name>T1GXP7_MEGSC</name>
<dbReference type="Proteomes" id="UP000015102">
    <property type="component" value="Unassembled WGS sequence"/>
</dbReference>
<sequence length="78" mass="8547">MVGSRATATVTGPPLGPMTSEKFHLKWDSHLPHLNNATPATKLIDVLEPSVYRDIWAVELFYQTGIDTSKSHVNSVGN</sequence>
<dbReference type="EMBL" id="CAQQ02379647">
    <property type="status" value="NOT_ANNOTATED_CDS"/>
    <property type="molecule type" value="Genomic_DNA"/>
</dbReference>
<dbReference type="EMBL" id="CAQQ02379648">
    <property type="status" value="NOT_ANNOTATED_CDS"/>
    <property type="molecule type" value="Genomic_DNA"/>
</dbReference>
<dbReference type="EnsemblMetazoa" id="MESCA008600-RA">
    <property type="protein sequence ID" value="MESCA008600-PA"/>
    <property type="gene ID" value="MESCA008600"/>
</dbReference>
<dbReference type="AlphaFoldDB" id="T1GXP7"/>
<reference evidence="1" key="2">
    <citation type="submission" date="2015-06" db="UniProtKB">
        <authorList>
            <consortium name="EnsemblMetazoa"/>
        </authorList>
    </citation>
    <scope>IDENTIFICATION</scope>
</reference>
<accession>T1GXP7</accession>
<proteinExistence type="predicted"/>
<protein>
    <submittedName>
        <fullName evidence="1">Uncharacterized protein</fullName>
    </submittedName>
</protein>
<keyword evidence="2" id="KW-1185">Reference proteome</keyword>
<evidence type="ECO:0000313" key="2">
    <source>
        <dbReference type="Proteomes" id="UP000015102"/>
    </source>
</evidence>
<evidence type="ECO:0000313" key="1">
    <source>
        <dbReference type="EnsemblMetazoa" id="MESCA008600-PA"/>
    </source>
</evidence>